<keyword evidence="1" id="KW-0812">Transmembrane</keyword>
<organism evidence="2 3">
    <name type="scientific">Ornithinibacillus hominis</name>
    <dbReference type="NCBI Taxonomy" id="2763055"/>
    <lineage>
        <taxon>Bacteria</taxon>
        <taxon>Bacillati</taxon>
        <taxon>Bacillota</taxon>
        <taxon>Bacilli</taxon>
        <taxon>Bacillales</taxon>
        <taxon>Bacillaceae</taxon>
        <taxon>Ornithinibacillus</taxon>
    </lineage>
</organism>
<evidence type="ECO:0000256" key="1">
    <source>
        <dbReference type="SAM" id="Phobius"/>
    </source>
</evidence>
<feature type="transmembrane region" description="Helical" evidence="1">
    <location>
        <begin position="6"/>
        <end position="23"/>
    </location>
</feature>
<sequence>MIKASLFAVIGAFLFYMEIKGLIKKTKKKKEMLVFAFLMSLSIILLSLHFLDLKLPYVVEVADFITKPITEPLKNWLATFQQP</sequence>
<reference evidence="2" key="1">
    <citation type="submission" date="2020-08" db="EMBL/GenBank/DDBJ databases">
        <title>Genome public.</title>
        <authorList>
            <person name="Liu C."/>
            <person name="Sun Q."/>
        </authorList>
    </citation>
    <scope>NUCLEOTIDE SEQUENCE</scope>
    <source>
        <strain evidence="2">BX22</strain>
    </source>
</reference>
<keyword evidence="1" id="KW-0472">Membrane</keyword>
<proteinExistence type="predicted"/>
<dbReference type="Proteomes" id="UP000637359">
    <property type="component" value="Unassembled WGS sequence"/>
</dbReference>
<dbReference type="AlphaFoldDB" id="A0A923L7F4"/>
<gene>
    <name evidence="2" type="ORF">H8S33_13420</name>
</gene>
<evidence type="ECO:0000313" key="2">
    <source>
        <dbReference type="EMBL" id="MBC5637809.1"/>
    </source>
</evidence>
<keyword evidence="1" id="KW-1133">Transmembrane helix</keyword>
<accession>A0A923L7F4</accession>
<comment type="caution">
    <text evidence="2">The sequence shown here is derived from an EMBL/GenBank/DDBJ whole genome shotgun (WGS) entry which is preliminary data.</text>
</comment>
<keyword evidence="3" id="KW-1185">Reference proteome</keyword>
<feature type="transmembrane region" description="Helical" evidence="1">
    <location>
        <begin position="32"/>
        <end position="51"/>
    </location>
</feature>
<name>A0A923L7F4_9BACI</name>
<dbReference type="RefSeq" id="WP_186870519.1">
    <property type="nucleotide sequence ID" value="NZ_JACOOL010000010.1"/>
</dbReference>
<dbReference type="EMBL" id="JACOOL010000010">
    <property type="protein sequence ID" value="MBC5637809.1"/>
    <property type="molecule type" value="Genomic_DNA"/>
</dbReference>
<protein>
    <submittedName>
        <fullName evidence="2">Uncharacterized protein</fullName>
    </submittedName>
</protein>
<evidence type="ECO:0000313" key="3">
    <source>
        <dbReference type="Proteomes" id="UP000637359"/>
    </source>
</evidence>